<sequence length="134" mass="14750">QGWSQQQCRMYRLRGSLGPGTCSREDGAPTNGTSFRVSDTRGLARRAKSRMNIRTTPTVPRKARTSDRSRHGPQLAIFSTREGSGMRPSYVQTWPRTVIVSAHKMALGPEKCSQTNRRIPGLSGMTSYPPPGSS</sequence>
<keyword evidence="3" id="KW-1185">Reference proteome</keyword>
<comment type="caution">
    <text evidence="2">The sequence shown here is derived from an EMBL/GenBank/DDBJ whole genome shotgun (WGS) entry which is preliminary data.</text>
</comment>
<evidence type="ECO:0000313" key="2">
    <source>
        <dbReference type="EMBL" id="CAK5279093.1"/>
    </source>
</evidence>
<feature type="region of interest" description="Disordered" evidence="1">
    <location>
        <begin position="109"/>
        <end position="134"/>
    </location>
</feature>
<feature type="region of interest" description="Disordered" evidence="1">
    <location>
        <begin position="16"/>
        <end position="89"/>
    </location>
</feature>
<organism evidence="2 3">
    <name type="scientific">Mycena citricolor</name>
    <dbReference type="NCBI Taxonomy" id="2018698"/>
    <lineage>
        <taxon>Eukaryota</taxon>
        <taxon>Fungi</taxon>
        <taxon>Dikarya</taxon>
        <taxon>Basidiomycota</taxon>
        <taxon>Agaricomycotina</taxon>
        <taxon>Agaricomycetes</taxon>
        <taxon>Agaricomycetidae</taxon>
        <taxon>Agaricales</taxon>
        <taxon>Marasmiineae</taxon>
        <taxon>Mycenaceae</taxon>
        <taxon>Mycena</taxon>
    </lineage>
</organism>
<dbReference type="Proteomes" id="UP001295794">
    <property type="component" value="Unassembled WGS sequence"/>
</dbReference>
<evidence type="ECO:0000313" key="3">
    <source>
        <dbReference type="Proteomes" id="UP001295794"/>
    </source>
</evidence>
<accession>A0AAD2HQR3</accession>
<proteinExistence type="predicted"/>
<protein>
    <submittedName>
        <fullName evidence="2">Uncharacterized protein</fullName>
    </submittedName>
</protein>
<gene>
    <name evidence="2" type="ORF">MYCIT1_LOCUS28907</name>
</gene>
<dbReference type="EMBL" id="CAVNYO010000434">
    <property type="protein sequence ID" value="CAK5279093.1"/>
    <property type="molecule type" value="Genomic_DNA"/>
</dbReference>
<reference evidence="2" key="1">
    <citation type="submission" date="2023-11" db="EMBL/GenBank/DDBJ databases">
        <authorList>
            <person name="De Vega J J."/>
            <person name="De Vega J J."/>
        </authorList>
    </citation>
    <scope>NUCLEOTIDE SEQUENCE</scope>
</reference>
<evidence type="ECO:0000256" key="1">
    <source>
        <dbReference type="SAM" id="MobiDB-lite"/>
    </source>
</evidence>
<feature type="non-terminal residue" evidence="2">
    <location>
        <position position="134"/>
    </location>
</feature>
<name>A0AAD2HQR3_9AGAR</name>
<dbReference type="AlphaFoldDB" id="A0AAD2HQR3"/>